<dbReference type="Gramene" id="ABO99232">
    <property type="protein sequence ID" value="ABO99232"/>
    <property type="gene ID" value="OSTLU_17826"/>
</dbReference>
<dbReference type="GO" id="GO:0006979">
    <property type="term" value="P:response to oxidative stress"/>
    <property type="evidence" value="ECO:0007669"/>
    <property type="project" value="InterPro"/>
</dbReference>
<evidence type="ECO:0000256" key="4">
    <source>
        <dbReference type="ARBA" id="ARBA00023002"/>
    </source>
</evidence>
<proteinExistence type="inferred from homology"/>
<dbReference type="NCBIfam" id="TIGR00357">
    <property type="entry name" value="peptide-methionine (R)-S-oxide reductase MsrB"/>
    <property type="match status" value="1"/>
</dbReference>
<dbReference type="PROSITE" id="PS51790">
    <property type="entry name" value="MSRB"/>
    <property type="match status" value="1"/>
</dbReference>
<dbReference type="GO" id="GO:0046872">
    <property type="term" value="F:metal ion binding"/>
    <property type="evidence" value="ECO:0007669"/>
    <property type="project" value="UniProtKB-KW"/>
</dbReference>
<dbReference type="HOGENOM" id="CLU_031040_8_5_1"/>
<evidence type="ECO:0000256" key="2">
    <source>
        <dbReference type="ARBA" id="ARBA00022723"/>
    </source>
</evidence>
<evidence type="ECO:0000256" key="5">
    <source>
        <dbReference type="ARBA" id="ARBA00048488"/>
    </source>
</evidence>
<evidence type="ECO:0000259" key="7">
    <source>
        <dbReference type="PROSITE" id="PS51790"/>
    </source>
</evidence>
<dbReference type="AlphaFoldDB" id="A4S6G6"/>
<comment type="catalytic activity">
    <reaction evidence="5 6">
        <text>L-methionyl-[protein] + [thioredoxin]-disulfide + H2O = L-methionyl-(R)-S-oxide-[protein] + [thioredoxin]-dithiol</text>
        <dbReference type="Rhea" id="RHEA:24164"/>
        <dbReference type="Rhea" id="RHEA-COMP:10698"/>
        <dbReference type="Rhea" id="RHEA-COMP:10700"/>
        <dbReference type="Rhea" id="RHEA-COMP:12313"/>
        <dbReference type="Rhea" id="RHEA-COMP:12314"/>
        <dbReference type="ChEBI" id="CHEBI:15377"/>
        <dbReference type="ChEBI" id="CHEBI:16044"/>
        <dbReference type="ChEBI" id="CHEBI:29950"/>
        <dbReference type="ChEBI" id="CHEBI:45764"/>
        <dbReference type="ChEBI" id="CHEBI:50058"/>
        <dbReference type="EC" id="1.8.4.12"/>
    </reaction>
</comment>
<dbReference type="FunFam" id="2.170.150.20:FF:000001">
    <property type="entry name" value="Peptide methionine sulfoxide reductase MsrB"/>
    <property type="match status" value="1"/>
</dbReference>
<dbReference type="GeneID" id="5005049"/>
<dbReference type="eggNOG" id="KOG0856">
    <property type="taxonomic scope" value="Eukaryota"/>
</dbReference>
<gene>
    <name evidence="8" type="ORF">OSTLU_17826</name>
</gene>
<dbReference type="InterPro" id="IPR028427">
    <property type="entry name" value="Met_Sox_Rdtase_MsrB"/>
</dbReference>
<evidence type="ECO:0000313" key="8">
    <source>
        <dbReference type="EMBL" id="ABO99232.1"/>
    </source>
</evidence>
<dbReference type="SUPFAM" id="SSF51316">
    <property type="entry name" value="Mss4-like"/>
    <property type="match status" value="1"/>
</dbReference>
<dbReference type="Proteomes" id="UP000001568">
    <property type="component" value="Chromosome 13"/>
</dbReference>
<keyword evidence="4 6" id="KW-0560">Oxidoreductase</keyword>
<accession>A4S6G6</accession>
<organism evidence="8 9">
    <name type="scientific">Ostreococcus lucimarinus (strain CCE9901)</name>
    <dbReference type="NCBI Taxonomy" id="436017"/>
    <lineage>
        <taxon>Eukaryota</taxon>
        <taxon>Viridiplantae</taxon>
        <taxon>Chlorophyta</taxon>
        <taxon>Mamiellophyceae</taxon>
        <taxon>Mamiellales</taxon>
        <taxon>Bathycoccaceae</taxon>
        <taxon>Ostreococcus</taxon>
    </lineage>
</organism>
<feature type="domain" description="MsrB" evidence="7">
    <location>
        <begin position="6"/>
        <end position="128"/>
    </location>
</feature>
<dbReference type="EC" id="1.8.4.12" evidence="6"/>
<dbReference type="PANTHER" id="PTHR10173:SF57">
    <property type="entry name" value="PEPTIDE-METHIONINE (R)-S-OXIDE REDUCTASE"/>
    <property type="match status" value="1"/>
</dbReference>
<sequence length="130" mass="14450">MLNPITDEWKNKLEPFSYKVLRKEATERPFSSELNSEKRTGRFVCAGCGTPLFDSKAKYDSGTGWPSFYEPLAGAVMEVPDYSIMFLPRSEVRCTACQGHLGHVFEDGPPPTGLRYCMNGAAMKFEPASA</sequence>
<dbReference type="Gene3D" id="2.170.150.20">
    <property type="entry name" value="Peptide methionine sulfoxide reductase"/>
    <property type="match status" value="1"/>
</dbReference>
<dbReference type="GO" id="GO:0033743">
    <property type="term" value="F:peptide-methionine (R)-S-oxide reductase activity"/>
    <property type="evidence" value="ECO:0007669"/>
    <property type="project" value="UniProtKB-EC"/>
</dbReference>
<dbReference type="EMBL" id="CP000593">
    <property type="protein sequence ID" value="ABO99232.1"/>
    <property type="molecule type" value="Genomic_DNA"/>
</dbReference>
<comment type="similarity">
    <text evidence="1 6">Belongs to the MsrB Met sulfoxide reductase family.</text>
</comment>
<evidence type="ECO:0000256" key="6">
    <source>
        <dbReference type="RuleBase" id="RU365044"/>
    </source>
</evidence>
<dbReference type="STRING" id="436017.A4S6G6"/>
<dbReference type="KEGG" id="olu:OSTLU_17826"/>
<comment type="function">
    <text evidence="6">Catalyzes the reduction of methionine sulfoxide (MetSO) to methionine in proteins. Plays a protective role against oxidative stress by restoring activity to proteins that have been inactivated by methionine oxidation. MSRB family specifically reduces the MetSO R-enantiomer.</text>
</comment>
<dbReference type="GO" id="GO:0030091">
    <property type="term" value="P:protein repair"/>
    <property type="evidence" value="ECO:0007669"/>
    <property type="project" value="InterPro"/>
</dbReference>
<protein>
    <recommendedName>
        <fullName evidence="6">Peptide-methionine (R)-S-oxide reductase</fullName>
        <ecNumber evidence="6">1.8.4.12</ecNumber>
    </recommendedName>
</protein>
<dbReference type="InterPro" id="IPR011057">
    <property type="entry name" value="Mss4-like_sf"/>
</dbReference>
<comment type="cofactor">
    <cofactor evidence="6">
        <name>Zn(2+)</name>
        <dbReference type="ChEBI" id="CHEBI:29105"/>
    </cofactor>
    <text evidence="6">Binds 1 zinc ion per subunit.</text>
</comment>
<name>A4S6G6_OSTLU</name>
<keyword evidence="9" id="KW-1185">Reference proteome</keyword>
<reference evidence="8 9" key="1">
    <citation type="journal article" date="2007" name="Proc. Natl. Acad. Sci. U.S.A.">
        <title>The tiny eukaryote Ostreococcus provides genomic insights into the paradox of plankton speciation.</title>
        <authorList>
            <person name="Palenik B."/>
            <person name="Grimwood J."/>
            <person name="Aerts A."/>
            <person name="Rouze P."/>
            <person name="Salamov A."/>
            <person name="Putnam N."/>
            <person name="Dupont C."/>
            <person name="Jorgensen R."/>
            <person name="Derelle E."/>
            <person name="Rombauts S."/>
            <person name="Zhou K."/>
            <person name="Otillar R."/>
            <person name="Merchant S.S."/>
            <person name="Podell S."/>
            <person name="Gaasterland T."/>
            <person name="Napoli C."/>
            <person name="Gendler K."/>
            <person name="Manuell A."/>
            <person name="Tai V."/>
            <person name="Vallon O."/>
            <person name="Piganeau G."/>
            <person name="Jancek S."/>
            <person name="Heijde M."/>
            <person name="Jabbari K."/>
            <person name="Bowler C."/>
            <person name="Lohr M."/>
            <person name="Robbens S."/>
            <person name="Werner G."/>
            <person name="Dubchak I."/>
            <person name="Pazour G.J."/>
            <person name="Ren Q."/>
            <person name="Paulsen I."/>
            <person name="Delwiche C."/>
            <person name="Schmutz J."/>
            <person name="Rokhsar D."/>
            <person name="Van de Peer Y."/>
            <person name="Moreau H."/>
            <person name="Grigoriev I.V."/>
        </authorList>
    </citation>
    <scope>NUCLEOTIDE SEQUENCE [LARGE SCALE GENOMIC DNA]</scope>
    <source>
        <strain evidence="8 9">CCE9901</strain>
    </source>
</reference>
<dbReference type="GO" id="GO:0005737">
    <property type="term" value="C:cytoplasm"/>
    <property type="evidence" value="ECO:0007669"/>
    <property type="project" value="TreeGrafter"/>
</dbReference>
<evidence type="ECO:0000313" key="9">
    <source>
        <dbReference type="Proteomes" id="UP000001568"/>
    </source>
</evidence>
<evidence type="ECO:0000256" key="1">
    <source>
        <dbReference type="ARBA" id="ARBA00007174"/>
    </source>
</evidence>
<dbReference type="InterPro" id="IPR002579">
    <property type="entry name" value="Met_Sox_Rdtase_MsrB_dom"/>
</dbReference>
<dbReference type="OrthoDB" id="44061at2759"/>
<keyword evidence="2 6" id="KW-0479">Metal-binding</keyword>
<evidence type="ECO:0000256" key="3">
    <source>
        <dbReference type="ARBA" id="ARBA00022833"/>
    </source>
</evidence>
<dbReference type="RefSeq" id="XP_001420939.1">
    <property type="nucleotide sequence ID" value="XM_001420902.1"/>
</dbReference>
<dbReference type="Pfam" id="PF01641">
    <property type="entry name" value="SelR"/>
    <property type="match status" value="1"/>
</dbReference>
<dbReference type="OMA" id="MDPHRYW"/>
<dbReference type="PANTHER" id="PTHR10173">
    <property type="entry name" value="METHIONINE SULFOXIDE REDUCTASE"/>
    <property type="match status" value="1"/>
</dbReference>
<keyword evidence="3 6" id="KW-0862">Zinc</keyword>